<feature type="domain" description="Riboflavin kinase" evidence="17">
    <location>
        <begin position="188"/>
        <end position="312"/>
    </location>
</feature>
<dbReference type="NCBIfam" id="NF004159">
    <property type="entry name" value="PRK05627.1-2"/>
    <property type="match status" value="1"/>
</dbReference>
<dbReference type="STRING" id="768671.ThimaDRAFT_2242"/>
<comment type="catalytic activity">
    <reaction evidence="14 15">
        <text>FMN + ATP + H(+) = FAD + diphosphate</text>
        <dbReference type="Rhea" id="RHEA:17237"/>
        <dbReference type="ChEBI" id="CHEBI:15378"/>
        <dbReference type="ChEBI" id="CHEBI:30616"/>
        <dbReference type="ChEBI" id="CHEBI:33019"/>
        <dbReference type="ChEBI" id="CHEBI:57692"/>
        <dbReference type="ChEBI" id="CHEBI:58210"/>
        <dbReference type="EC" id="2.7.7.2"/>
    </reaction>
</comment>
<dbReference type="EMBL" id="AFWV01000007">
    <property type="protein sequence ID" value="EGV18258.1"/>
    <property type="molecule type" value="Genomic_DNA"/>
</dbReference>
<evidence type="ECO:0000256" key="8">
    <source>
        <dbReference type="ARBA" id="ARBA00022741"/>
    </source>
</evidence>
<dbReference type="FunFam" id="3.40.50.620:FF:000021">
    <property type="entry name" value="Riboflavin biosynthesis protein"/>
    <property type="match status" value="1"/>
</dbReference>
<dbReference type="GO" id="GO:0006747">
    <property type="term" value="P:FAD biosynthetic process"/>
    <property type="evidence" value="ECO:0007669"/>
    <property type="project" value="UniProtKB-UniRule"/>
</dbReference>
<evidence type="ECO:0000256" key="16">
    <source>
        <dbReference type="SAM" id="MobiDB-lite"/>
    </source>
</evidence>
<accession>F9UBE0</accession>
<dbReference type="AlphaFoldDB" id="F9UBE0"/>
<dbReference type="eggNOG" id="COG0196">
    <property type="taxonomic scope" value="Bacteria"/>
</dbReference>
<feature type="region of interest" description="Disordered" evidence="16">
    <location>
        <begin position="312"/>
        <end position="332"/>
    </location>
</feature>
<dbReference type="Gene3D" id="2.40.30.30">
    <property type="entry name" value="Riboflavin kinase-like"/>
    <property type="match status" value="1"/>
</dbReference>
<evidence type="ECO:0000256" key="13">
    <source>
        <dbReference type="ARBA" id="ARBA00047880"/>
    </source>
</evidence>
<dbReference type="NCBIfam" id="NF004160">
    <property type="entry name" value="PRK05627.1-3"/>
    <property type="match status" value="1"/>
</dbReference>
<protein>
    <recommendedName>
        <fullName evidence="15">Riboflavin biosynthesis protein</fullName>
    </recommendedName>
    <domain>
        <recommendedName>
            <fullName evidence="15">Riboflavin kinase</fullName>
            <ecNumber evidence="15">2.7.1.26</ecNumber>
        </recommendedName>
        <alternativeName>
            <fullName evidence="15">Flavokinase</fullName>
        </alternativeName>
    </domain>
    <domain>
        <recommendedName>
            <fullName evidence="15">FMN adenylyltransferase</fullName>
            <ecNumber evidence="15">2.7.7.2</ecNumber>
        </recommendedName>
        <alternativeName>
            <fullName evidence="15">FAD pyrophosphorylase</fullName>
        </alternativeName>
        <alternativeName>
            <fullName evidence="15">FAD synthase</fullName>
        </alternativeName>
    </domain>
</protein>
<dbReference type="SUPFAM" id="SSF52374">
    <property type="entry name" value="Nucleotidylyl transferase"/>
    <property type="match status" value="1"/>
</dbReference>
<dbReference type="InterPro" id="IPR015865">
    <property type="entry name" value="Riboflavin_kinase_bac/euk"/>
</dbReference>
<dbReference type="Gene3D" id="3.40.50.620">
    <property type="entry name" value="HUPs"/>
    <property type="match status" value="1"/>
</dbReference>
<dbReference type="Pfam" id="PF06574">
    <property type="entry name" value="FAD_syn"/>
    <property type="match status" value="1"/>
</dbReference>
<dbReference type="GO" id="GO:0009231">
    <property type="term" value="P:riboflavin biosynthetic process"/>
    <property type="evidence" value="ECO:0007669"/>
    <property type="project" value="InterPro"/>
</dbReference>
<evidence type="ECO:0000256" key="6">
    <source>
        <dbReference type="ARBA" id="ARBA00022679"/>
    </source>
</evidence>
<dbReference type="NCBIfam" id="NF004163">
    <property type="entry name" value="PRK05627.1-6"/>
    <property type="match status" value="1"/>
</dbReference>
<dbReference type="NCBIfam" id="TIGR00083">
    <property type="entry name" value="ribF"/>
    <property type="match status" value="1"/>
</dbReference>
<comment type="pathway">
    <text evidence="3 15">Cofactor biosynthesis; FMN biosynthesis; FMN from riboflavin (ATP route): step 1/1.</text>
</comment>
<dbReference type="PANTHER" id="PTHR22749">
    <property type="entry name" value="RIBOFLAVIN KINASE/FMN ADENYLYLTRANSFERASE"/>
    <property type="match status" value="1"/>
</dbReference>
<sequence>MRLIRGLHNLRPTDRGCVATIGNFDGVHLGHRTVFQRLLARGRELGLPATVITFEPQPMEFFAPESAPARLTRLREKLAAIQDCGIERVMLLEFNTKLAGMGARDFVQRLLLDGLGVRYLLVGDDFRFGRGREGDYALLHAMGQAGRKDDSGFEVEDLHTITHGTERISSTRVREALGRGDLEQARHLLGRPYRMQGRVSHGAKRGRSIGFPTANIDLHRRFSPVRGVYAVTVSGLGPTPLPAVANVGTRPTVNGKDYRLEVHLFDFDREIYGHHLGVEFRLKLRDEQRFESFDALKEQIQVDARVAREYLQTTGPHDPDNRPLPPVAGLGP</sequence>
<comment type="catalytic activity">
    <reaction evidence="13 15">
        <text>riboflavin + ATP = FMN + ADP + H(+)</text>
        <dbReference type="Rhea" id="RHEA:14357"/>
        <dbReference type="ChEBI" id="CHEBI:15378"/>
        <dbReference type="ChEBI" id="CHEBI:30616"/>
        <dbReference type="ChEBI" id="CHEBI:57986"/>
        <dbReference type="ChEBI" id="CHEBI:58210"/>
        <dbReference type="ChEBI" id="CHEBI:456216"/>
        <dbReference type="EC" id="2.7.1.26"/>
    </reaction>
</comment>
<dbReference type="OrthoDB" id="9803667at2"/>
<evidence type="ECO:0000256" key="11">
    <source>
        <dbReference type="ARBA" id="ARBA00022840"/>
    </source>
</evidence>
<name>F9UBE0_9GAMM</name>
<dbReference type="GO" id="GO:0008531">
    <property type="term" value="F:riboflavin kinase activity"/>
    <property type="evidence" value="ECO:0007669"/>
    <property type="project" value="UniProtKB-UniRule"/>
</dbReference>
<evidence type="ECO:0000256" key="7">
    <source>
        <dbReference type="ARBA" id="ARBA00022695"/>
    </source>
</evidence>
<evidence type="ECO:0000313" key="19">
    <source>
        <dbReference type="Proteomes" id="UP000005459"/>
    </source>
</evidence>
<evidence type="ECO:0000256" key="15">
    <source>
        <dbReference type="PIRNR" id="PIRNR004491"/>
    </source>
</evidence>
<keyword evidence="12" id="KW-0511">Multifunctional enzyme</keyword>
<evidence type="ECO:0000313" key="18">
    <source>
        <dbReference type="EMBL" id="EGV18258.1"/>
    </source>
</evidence>
<evidence type="ECO:0000259" key="17">
    <source>
        <dbReference type="SMART" id="SM00904"/>
    </source>
</evidence>
<evidence type="ECO:0000256" key="1">
    <source>
        <dbReference type="ARBA" id="ARBA00002121"/>
    </source>
</evidence>
<keyword evidence="11 15" id="KW-0067">ATP-binding</keyword>
<dbReference type="PATRIC" id="fig|768671.3.peg.2374"/>
<organism evidence="18 19">
    <name type="scientific">Thiocapsa marina 5811</name>
    <dbReference type="NCBI Taxonomy" id="768671"/>
    <lineage>
        <taxon>Bacteria</taxon>
        <taxon>Pseudomonadati</taxon>
        <taxon>Pseudomonadota</taxon>
        <taxon>Gammaproteobacteria</taxon>
        <taxon>Chromatiales</taxon>
        <taxon>Chromatiaceae</taxon>
        <taxon>Thiocapsa</taxon>
    </lineage>
</organism>
<dbReference type="SMART" id="SM00904">
    <property type="entry name" value="Flavokinase"/>
    <property type="match status" value="1"/>
</dbReference>
<keyword evidence="5 15" id="KW-0288">FMN</keyword>
<keyword evidence="19" id="KW-1185">Reference proteome</keyword>
<dbReference type="Pfam" id="PF01687">
    <property type="entry name" value="Flavokinase"/>
    <property type="match status" value="1"/>
</dbReference>
<reference evidence="18 19" key="1">
    <citation type="submission" date="2011-06" db="EMBL/GenBank/DDBJ databases">
        <title>The draft genome of Thiocapsa marina 5811.</title>
        <authorList>
            <consortium name="US DOE Joint Genome Institute (JGI-PGF)"/>
            <person name="Lucas S."/>
            <person name="Han J."/>
            <person name="Cheng J.-F."/>
            <person name="Goodwin L."/>
            <person name="Pitluck S."/>
            <person name="Peters L."/>
            <person name="Land M.L."/>
            <person name="Hauser L."/>
            <person name="Vogl K."/>
            <person name="Liu Z."/>
            <person name="Imhoff J."/>
            <person name="Thiel V."/>
            <person name="Frigaard N.-U."/>
            <person name="Bryant D."/>
            <person name="Woyke T.J."/>
        </authorList>
    </citation>
    <scope>NUCLEOTIDE SEQUENCE [LARGE SCALE GENOMIC DNA]</scope>
    <source>
        <strain evidence="18 19">5811</strain>
    </source>
</reference>
<dbReference type="PANTHER" id="PTHR22749:SF6">
    <property type="entry name" value="RIBOFLAVIN KINASE"/>
    <property type="match status" value="1"/>
</dbReference>
<evidence type="ECO:0000256" key="10">
    <source>
        <dbReference type="ARBA" id="ARBA00022827"/>
    </source>
</evidence>
<dbReference type="InterPro" id="IPR023465">
    <property type="entry name" value="Riboflavin_kinase_dom_sf"/>
</dbReference>
<dbReference type="UniPathway" id="UPA00277">
    <property type="reaction ID" value="UER00407"/>
</dbReference>
<keyword evidence="4 15" id="KW-0285">Flavoprotein</keyword>
<evidence type="ECO:0000256" key="4">
    <source>
        <dbReference type="ARBA" id="ARBA00022630"/>
    </source>
</evidence>
<dbReference type="EC" id="2.7.7.2" evidence="15"/>
<dbReference type="InterPro" id="IPR023468">
    <property type="entry name" value="Riboflavin_kinase"/>
</dbReference>
<comment type="function">
    <text evidence="1">Catalyzes the phosphorylation of riboflavin to FMN followed by the adenylation of FMN to FAD.</text>
</comment>
<dbReference type="CDD" id="cd02064">
    <property type="entry name" value="FAD_synthetase_N"/>
    <property type="match status" value="1"/>
</dbReference>
<dbReference type="InterPro" id="IPR015864">
    <property type="entry name" value="FAD_synthase"/>
</dbReference>
<keyword evidence="8 15" id="KW-0547">Nucleotide-binding</keyword>
<comment type="pathway">
    <text evidence="2 15">Cofactor biosynthesis; FAD biosynthesis; FAD from FMN: step 1/1.</text>
</comment>
<evidence type="ECO:0000256" key="3">
    <source>
        <dbReference type="ARBA" id="ARBA00005201"/>
    </source>
</evidence>
<proteinExistence type="inferred from homology"/>
<dbReference type="PIRSF" id="PIRSF004491">
    <property type="entry name" value="FAD_Synth"/>
    <property type="match status" value="1"/>
</dbReference>
<dbReference type="SUPFAM" id="SSF82114">
    <property type="entry name" value="Riboflavin kinase-like"/>
    <property type="match status" value="1"/>
</dbReference>
<keyword evidence="6 15" id="KW-0808">Transferase</keyword>
<dbReference type="GO" id="GO:0005524">
    <property type="term" value="F:ATP binding"/>
    <property type="evidence" value="ECO:0007669"/>
    <property type="project" value="UniProtKB-UniRule"/>
</dbReference>
<evidence type="ECO:0000256" key="14">
    <source>
        <dbReference type="ARBA" id="ARBA00049494"/>
    </source>
</evidence>
<evidence type="ECO:0000256" key="5">
    <source>
        <dbReference type="ARBA" id="ARBA00022643"/>
    </source>
</evidence>
<evidence type="ECO:0000256" key="9">
    <source>
        <dbReference type="ARBA" id="ARBA00022777"/>
    </source>
</evidence>
<gene>
    <name evidence="18" type="ORF">ThimaDRAFT_2242</name>
</gene>
<comment type="similarity">
    <text evidence="15">Belongs to the ribF family.</text>
</comment>
<evidence type="ECO:0000256" key="12">
    <source>
        <dbReference type="ARBA" id="ARBA00023268"/>
    </source>
</evidence>
<dbReference type="GO" id="GO:0003919">
    <property type="term" value="F:FMN adenylyltransferase activity"/>
    <property type="evidence" value="ECO:0007669"/>
    <property type="project" value="UniProtKB-UniRule"/>
</dbReference>
<keyword evidence="10 15" id="KW-0274">FAD</keyword>
<dbReference type="InterPro" id="IPR002606">
    <property type="entry name" value="Riboflavin_kinase_bac"/>
</dbReference>
<dbReference type="RefSeq" id="WP_007193117.1">
    <property type="nucleotide sequence ID" value="NZ_AFWV01000007.1"/>
</dbReference>
<dbReference type="Proteomes" id="UP000005459">
    <property type="component" value="Unassembled WGS sequence"/>
</dbReference>
<dbReference type="InterPro" id="IPR014729">
    <property type="entry name" value="Rossmann-like_a/b/a_fold"/>
</dbReference>
<keyword evidence="9 15" id="KW-0418">Kinase</keyword>
<dbReference type="EC" id="2.7.1.26" evidence="15"/>
<keyword evidence="7 15" id="KW-0548">Nucleotidyltransferase</keyword>
<dbReference type="GO" id="GO:0009398">
    <property type="term" value="P:FMN biosynthetic process"/>
    <property type="evidence" value="ECO:0007669"/>
    <property type="project" value="UniProtKB-UniRule"/>
</dbReference>
<evidence type="ECO:0000256" key="2">
    <source>
        <dbReference type="ARBA" id="ARBA00004726"/>
    </source>
</evidence>
<dbReference type="UniPathway" id="UPA00276">
    <property type="reaction ID" value="UER00406"/>
</dbReference>